<sequence>MGSAHFLAWILAKVRAGMSLQVLAYTMKRMIQIFWVRPLMAAI</sequence>
<gene>
    <name evidence="1" type="ORF">GGQ91_001637</name>
</gene>
<accession>A0ABR6D8X1</accession>
<evidence type="ECO:0000313" key="2">
    <source>
        <dbReference type="Proteomes" id="UP000565455"/>
    </source>
</evidence>
<evidence type="ECO:0008006" key="3">
    <source>
        <dbReference type="Google" id="ProtNLM"/>
    </source>
</evidence>
<organism evidence="1 2">
    <name type="scientific">Methylobacterium fujisawaense</name>
    <dbReference type="NCBI Taxonomy" id="107400"/>
    <lineage>
        <taxon>Bacteria</taxon>
        <taxon>Pseudomonadati</taxon>
        <taxon>Pseudomonadota</taxon>
        <taxon>Alphaproteobacteria</taxon>
        <taxon>Hyphomicrobiales</taxon>
        <taxon>Methylobacteriaceae</taxon>
        <taxon>Methylobacterium</taxon>
    </lineage>
</organism>
<comment type="caution">
    <text evidence="1">The sequence shown here is derived from an EMBL/GenBank/DDBJ whole genome shotgun (WGS) entry which is preliminary data.</text>
</comment>
<dbReference type="Proteomes" id="UP000565455">
    <property type="component" value="Unassembled WGS sequence"/>
</dbReference>
<protein>
    <recommendedName>
        <fullName evidence="3">Transposase</fullName>
    </recommendedName>
</protein>
<keyword evidence="2" id="KW-1185">Reference proteome</keyword>
<reference evidence="1 2" key="1">
    <citation type="submission" date="2020-08" db="EMBL/GenBank/DDBJ databases">
        <title>Genomic Encyclopedia of Type Strains, Phase IV (KMG-IV): sequencing the most valuable type-strain genomes for metagenomic binning, comparative biology and taxonomic classification.</title>
        <authorList>
            <person name="Goeker M."/>
        </authorList>
    </citation>
    <scope>NUCLEOTIDE SEQUENCE [LARGE SCALE GENOMIC DNA]</scope>
    <source>
        <strain evidence="1 2">DSM 5686</strain>
    </source>
</reference>
<proteinExistence type="predicted"/>
<evidence type="ECO:0000313" key="1">
    <source>
        <dbReference type="EMBL" id="MBA9062260.1"/>
    </source>
</evidence>
<dbReference type="EMBL" id="JACJIM010000002">
    <property type="protein sequence ID" value="MBA9062260.1"/>
    <property type="molecule type" value="Genomic_DNA"/>
</dbReference>
<name>A0ABR6D8X1_9HYPH</name>